<name>A0AAW9VBV4_9GAMM</name>
<dbReference type="AlphaFoldDB" id="A0AAW9VBV4"/>
<gene>
    <name evidence="1" type="ORF">GKR67_11210</name>
</gene>
<dbReference type="RefSeq" id="WP_006663400.1">
    <property type="nucleotide sequence ID" value="NZ_JBBMVT010000012.1"/>
</dbReference>
<dbReference type="Proteomes" id="UP000449944">
    <property type="component" value="Unassembled WGS sequence"/>
</dbReference>
<reference evidence="1 2" key="1">
    <citation type="submission" date="2019-10" db="EMBL/GenBank/DDBJ databases">
        <title>Comparative genomic analysis of Providencia.</title>
        <authorList>
            <person name="Yuan C."/>
            <person name="Wei Y."/>
            <person name="Yin Z."/>
        </authorList>
    </citation>
    <scope>NUCLEOTIDE SEQUENCE [LARGE SCALE GENOMIC DNA]</scope>
    <source>
        <strain evidence="2">wls1934</strain>
    </source>
</reference>
<evidence type="ECO:0000313" key="1">
    <source>
        <dbReference type="EMBL" id="MTC35180.1"/>
    </source>
</evidence>
<comment type="caution">
    <text evidence="1">The sequence shown here is derived from an EMBL/GenBank/DDBJ whole genome shotgun (WGS) entry which is preliminary data.</text>
</comment>
<dbReference type="InterPro" id="IPR021733">
    <property type="entry name" value="DUF3304"/>
</dbReference>
<dbReference type="EMBL" id="WLUB01000035">
    <property type="protein sequence ID" value="MTC35180.1"/>
    <property type="molecule type" value="Genomic_DNA"/>
</dbReference>
<accession>A0AAW9VBV4</accession>
<protein>
    <submittedName>
        <fullName evidence="1">DUF3304 domain-containing protein</fullName>
    </submittedName>
</protein>
<dbReference type="Pfam" id="PF11745">
    <property type="entry name" value="DUF3304"/>
    <property type="match status" value="1"/>
</dbReference>
<organism evidence="1 2">
    <name type="scientific">Providencia alcalifaciens</name>
    <dbReference type="NCBI Taxonomy" id="126385"/>
    <lineage>
        <taxon>Bacteria</taxon>
        <taxon>Pseudomonadati</taxon>
        <taxon>Pseudomonadota</taxon>
        <taxon>Gammaproteobacteria</taxon>
        <taxon>Enterobacterales</taxon>
        <taxon>Morganellaceae</taxon>
        <taxon>Providencia</taxon>
    </lineage>
</organism>
<sequence>MGWSSRFHRFDNAFNRFYARKAWLLWLILLSPIWGGFLWTLGMAAFGPPAGGVTLIIHSKIDRPILGFSVNGVAGGNASAHNPNNTYTSESGGASTCCGSITGDTAEVIWTLSMTGKQYDEGMRLEQKKIIMPMPERKRGENTLHVHFLPNDKVLLGWTDNAWSPYDSRNPKYRPPEKTQEIQ</sequence>
<evidence type="ECO:0000313" key="2">
    <source>
        <dbReference type="Proteomes" id="UP000449944"/>
    </source>
</evidence>
<proteinExistence type="predicted"/>